<evidence type="ECO:0000313" key="2">
    <source>
        <dbReference type="Proteomes" id="UP000186955"/>
    </source>
</evidence>
<dbReference type="EMBL" id="MNBE01000716">
    <property type="protein sequence ID" value="OKO94686.1"/>
    <property type="molecule type" value="Genomic_DNA"/>
</dbReference>
<dbReference type="InterPro" id="IPR010354">
    <property type="entry name" value="Oleate_hydratase"/>
</dbReference>
<dbReference type="GO" id="GO:0050151">
    <property type="term" value="F:oleate hydratase activity"/>
    <property type="evidence" value="ECO:0007669"/>
    <property type="project" value="InterPro"/>
</dbReference>
<dbReference type="OrthoDB" id="545169at2759"/>
<dbReference type="STRING" id="1316194.A0A1Q5T381"/>
<keyword evidence="2" id="KW-1185">Reference proteome</keyword>
<dbReference type="InterPro" id="IPR036188">
    <property type="entry name" value="FAD/NAD-bd_sf"/>
</dbReference>
<reference evidence="1 2" key="1">
    <citation type="submission" date="2016-10" db="EMBL/GenBank/DDBJ databases">
        <title>Genome sequence of the ascomycete fungus Penicillium subrubescens.</title>
        <authorList>
            <person name="De Vries R.P."/>
            <person name="Peng M."/>
            <person name="Dilokpimol A."/>
            <person name="Hilden K."/>
            <person name="Makela M.R."/>
            <person name="Grigoriev I."/>
            <person name="Riley R."/>
            <person name="Granchi Z."/>
        </authorList>
    </citation>
    <scope>NUCLEOTIDE SEQUENCE [LARGE SCALE GENOMIC DNA]</scope>
    <source>
        <strain evidence="1 2">CBS 132785</strain>
    </source>
</reference>
<evidence type="ECO:0000313" key="1">
    <source>
        <dbReference type="EMBL" id="OKO94686.1"/>
    </source>
</evidence>
<name>A0A1Q5T381_9EURO</name>
<dbReference type="GO" id="GO:0071949">
    <property type="term" value="F:FAD binding"/>
    <property type="evidence" value="ECO:0007669"/>
    <property type="project" value="InterPro"/>
</dbReference>
<dbReference type="PANTHER" id="PTHR37417">
    <property type="entry name" value="67 KDA MYOSIN-CROSS-REACTIVE ANTIGEN FAMILY PROTEIN (AFU_ORTHOLOGUE AFUA_5G09970)"/>
    <property type="match status" value="1"/>
</dbReference>
<accession>A0A1Q5T381</accession>
<proteinExistence type="predicted"/>
<dbReference type="Proteomes" id="UP000186955">
    <property type="component" value="Unassembled WGS sequence"/>
</dbReference>
<sequence>MTTKLERPHREPSHIQAWLIGSGIATLSAAVYLINDAKVPGANIHILDLHLGSGGGINASGDAVNGYFLPFECHPHFHGSCMERLLSLVPSQTQPDKSMMDAIRTFEKFERPPPQDFALTRALKQGLLGPEVVYTTGIQIGVKNRMGLMKLMLENEPTIGSKTIEDMLDKSFFETTFWMLWATAFALQPWHSAVEFQRHLRKYLEDIQSLNNLKTSNRTEYNLYESIIIPITTYLEHEGVNFCFNTEVTNLGVYPESDPTTVTGIELLEDGAKCWIRVDPTDIVIATLGSTTAGAGLGTNSSSPPDLSLNWEDRMVRDWRLWQKLAQMSPKFGNPTNFLSQNLRSTIETFTTTFEGPEFMLLYEKLTHDRPGTGAMLSLSESNWSITLSIPHQPVFSGQSHNTNIICGYALSPINEGNHVKKPMYECCGEEILIEVLSYLKFPIEPIVATSKTIPCGMPLGTAPFLSRHHWNRPSVIPQHTSNIACVGQFVEIIDDTTLTMEYSVRGAQIAVTELMGLPRKPEKVRKSLLLEIFDLMI</sequence>
<dbReference type="SUPFAM" id="SSF51905">
    <property type="entry name" value="FAD/NAD(P)-binding domain"/>
    <property type="match status" value="1"/>
</dbReference>
<gene>
    <name evidence="1" type="ORF">PENSUB_11524</name>
</gene>
<dbReference type="AlphaFoldDB" id="A0A1Q5T381"/>
<organism evidence="1 2">
    <name type="scientific">Penicillium subrubescens</name>
    <dbReference type="NCBI Taxonomy" id="1316194"/>
    <lineage>
        <taxon>Eukaryota</taxon>
        <taxon>Fungi</taxon>
        <taxon>Dikarya</taxon>
        <taxon>Ascomycota</taxon>
        <taxon>Pezizomycotina</taxon>
        <taxon>Eurotiomycetes</taxon>
        <taxon>Eurotiomycetidae</taxon>
        <taxon>Eurotiales</taxon>
        <taxon>Aspergillaceae</taxon>
        <taxon>Penicillium</taxon>
    </lineage>
</organism>
<dbReference type="Gene3D" id="3.50.50.60">
    <property type="entry name" value="FAD/NAD(P)-binding domain"/>
    <property type="match status" value="3"/>
</dbReference>
<comment type="caution">
    <text evidence="1">The sequence shown here is derived from an EMBL/GenBank/DDBJ whole genome shotgun (WGS) entry which is preliminary data.</text>
</comment>
<dbReference type="Pfam" id="PF06100">
    <property type="entry name" value="MCRA"/>
    <property type="match status" value="1"/>
</dbReference>
<dbReference type="PANTHER" id="PTHR37417:SF4">
    <property type="entry name" value="67 KDA MYOSIN-CROSS-REACTIVE ANTIGEN FAMILY PROTEIN (AFU_ORTHOLOGUE AFUA_3G03570)"/>
    <property type="match status" value="1"/>
</dbReference>
<dbReference type="GO" id="GO:0006631">
    <property type="term" value="P:fatty acid metabolic process"/>
    <property type="evidence" value="ECO:0007669"/>
    <property type="project" value="InterPro"/>
</dbReference>
<protein>
    <submittedName>
        <fullName evidence="1">Oleate hydratase</fullName>
    </submittedName>
</protein>